<feature type="transmembrane region" description="Helical" evidence="11">
    <location>
        <begin position="324"/>
        <end position="345"/>
    </location>
</feature>
<feature type="transmembrane region" description="Helical" evidence="11">
    <location>
        <begin position="282"/>
        <end position="304"/>
    </location>
</feature>
<proteinExistence type="inferred from homology"/>
<dbReference type="SMART" id="SM00008">
    <property type="entry name" value="HormR"/>
    <property type="match status" value="1"/>
</dbReference>
<protein>
    <recommendedName>
        <fullName evidence="17">G-protein coupled receptors family 2 profile 2 domain-containing protein</fullName>
    </recommendedName>
</protein>
<gene>
    <name evidence="15" type="ORF">EGW08_019513</name>
</gene>
<evidence type="ECO:0000313" key="15">
    <source>
        <dbReference type="EMBL" id="RUS72731.1"/>
    </source>
</evidence>
<evidence type="ECO:0000256" key="9">
    <source>
        <dbReference type="ARBA" id="ARBA00023224"/>
    </source>
</evidence>
<keyword evidence="6" id="KW-0297">G-protein coupled receptor</keyword>
<accession>A0A433SU82</accession>
<dbReference type="AlphaFoldDB" id="A0A433SU82"/>
<comment type="subcellular location">
    <subcellularLocation>
        <location evidence="1">Cell membrane</location>
        <topology evidence="1">Multi-pass membrane protein</topology>
    </subcellularLocation>
</comment>
<dbReference type="EMBL" id="RQTK01001026">
    <property type="protein sequence ID" value="RUS72731.1"/>
    <property type="molecule type" value="Genomic_DNA"/>
</dbReference>
<dbReference type="STRING" id="188477.A0A433SU82"/>
<dbReference type="SUPFAM" id="SSF81321">
    <property type="entry name" value="Family A G protein-coupled receptor-like"/>
    <property type="match status" value="1"/>
</dbReference>
<dbReference type="PROSITE" id="PS50261">
    <property type="entry name" value="G_PROTEIN_RECEP_F2_4"/>
    <property type="match status" value="1"/>
</dbReference>
<dbReference type="GO" id="GO:0005886">
    <property type="term" value="C:plasma membrane"/>
    <property type="evidence" value="ECO:0007669"/>
    <property type="project" value="UniProtKB-SubCell"/>
</dbReference>
<dbReference type="PROSITE" id="PS50227">
    <property type="entry name" value="G_PROTEIN_RECEP_F2_3"/>
    <property type="match status" value="1"/>
</dbReference>
<evidence type="ECO:0000256" key="5">
    <source>
        <dbReference type="ARBA" id="ARBA00022989"/>
    </source>
</evidence>
<keyword evidence="16" id="KW-1185">Reference proteome</keyword>
<evidence type="ECO:0000256" key="7">
    <source>
        <dbReference type="ARBA" id="ARBA00023136"/>
    </source>
</evidence>
<feature type="compositionally biased region" description="Basic and acidic residues" evidence="10">
    <location>
        <begin position="617"/>
        <end position="635"/>
    </location>
</feature>
<keyword evidence="7 11" id="KW-0472">Membrane</keyword>
<evidence type="ECO:0000256" key="1">
    <source>
        <dbReference type="ARBA" id="ARBA00004651"/>
    </source>
</evidence>
<feature type="domain" description="G-protein coupled receptors family 2 profile 1" evidence="13">
    <location>
        <begin position="54"/>
        <end position="141"/>
    </location>
</feature>
<evidence type="ECO:0008006" key="17">
    <source>
        <dbReference type="Google" id="ProtNLM"/>
    </source>
</evidence>
<feature type="domain" description="G-protein coupled receptors family 2 profile 2" evidence="14">
    <location>
        <begin position="153"/>
        <end position="418"/>
    </location>
</feature>
<dbReference type="OrthoDB" id="6022368at2759"/>
<dbReference type="GO" id="GO:0008528">
    <property type="term" value="F:G protein-coupled peptide receptor activity"/>
    <property type="evidence" value="ECO:0007669"/>
    <property type="project" value="TreeGrafter"/>
</dbReference>
<keyword evidence="4 11" id="KW-0812">Transmembrane</keyword>
<dbReference type="Pfam" id="PF00002">
    <property type="entry name" value="7tm_2"/>
    <property type="match status" value="1"/>
</dbReference>
<dbReference type="GO" id="GO:0017046">
    <property type="term" value="F:peptide hormone binding"/>
    <property type="evidence" value="ECO:0007669"/>
    <property type="project" value="TreeGrafter"/>
</dbReference>
<name>A0A433SU82_ELYCH</name>
<evidence type="ECO:0000256" key="3">
    <source>
        <dbReference type="ARBA" id="ARBA00022475"/>
    </source>
</evidence>
<dbReference type="InterPro" id="IPR050332">
    <property type="entry name" value="GPCR_2"/>
</dbReference>
<dbReference type="GO" id="GO:0007188">
    <property type="term" value="P:adenylate cyclase-modulating G protein-coupled receptor signaling pathway"/>
    <property type="evidence" value="ECO:0007669"/>
    <property type="project" value="TreeGrafter"/>
</dbReference>
<keyword evidence="8" id="KW-0675">Receptor</keyword>
<dbReference type="Gene3D" id="4.10.1240.10">
    <property type="entry name" value="GPCR, family 2, extracellular hormone receptor domain"/>
    <property type="match status" value="1"/>
</dbReference>
<feature type="transmembrane region" description="Helical" evidence="11">
    <location>
        <begin position="366"/>
        <end position="384"/>
    </location>
</feature>
<organism evidence="15 16">
    <name type="scientific">Elysia chlorotica</name>
    <name type="common">Eastern emerald elysia</name>
    <name type="synonym">Sea slug</name>
    <dbReference type="NCBI Taxonomy" id="188477"/>
    <lineage>
        <taxon>Eukaryota</taxon>
        <taxon>Metazoa</taxon>
        <taxon>Spiralia</taxon>
        <taxon>Lophotrochozoa</taxon>
        <taxon>Mollusca</taxon>
        <taxon>Gastropoda</taxon>
        <taxon>Heterobranchia</taxon>
        <taxon>Euthyneura</taxon>
        <taxon>Panpulmonata</taxon>
        <taxon>Sacoglossa</taxon>
        <taxon>Placobranchoidea</taxon>
        <taxon>Plakobranchidae</taxon>
        <taxon>Elysia</taxon>
    </lineage>
</organism>
<dbReference type="PANTHER" id="PTHR45620">
    <property type="entry name" value="PDF RECEPTOR-LIKE PROTEIN-RELATED"/>
    <property type="match status" value="1"/>
</dbReference>
<dbReference type="InterPro" id="IPR000832">
    <property type="entry name" value="GPCR_2_secretin-like"/>
</dbReference>
<feature type="signal peptide" evidence="12">
    <location>
        <begin position="1"/>
        <end position="28"/>
    </location>
</feature>
<comment type="similarity">
    <text evidence="2">Belongs to the G-protein coupled receptor 2 family.</text>
</comment>
<feature type="transmembrane region" description="Helical" evidence="11">
    <location>
        <begin position="159"/>
        <end position="178"/>
    </location>
</feature>
<dbReference type="SUPFAM" id="SSF111418">
    <property type="entry name" value="Hormone receptor domain"/>
    <property type="match status" value="1"/>
</dbReference>
<keyword evidence="9" id="KW-0807">Transducer</keyword>
<evidence type="ECO:0000256" key="4">
    <source>
        <dbReference type="ARBA" id="ARBA00022692"/>
    </source>
</evidence>
<comment type="caution">
    <text evidence="15">The sequence shown here is derived from an EMBL/GenBank/DDBJ whole genome shotgun (WGS) entry which is preliminary data.</text>
</comment>
<evidence type="ECO:0000256" key="6">
    <source>
        <dbReference type="ARBA" id="ARBA00023040"/>
    </source>
</evidence>
<evidence type="ECO:0000259" key="13">
    <source>
        <dbReference type="PROSITE" id="PS50227"/>
    </source>
</evidence>
<dbReference type="PANTHER" id="PTHR45620:SF1">
    <property type="entry name" value="G-PROTEIN COUPLED RECEPTORS FAMILY 2 PROFILE 2 DOMAIN-CONTAINING PROTEIN"/>
    <property type="match status" value="1"/>
</dbReference>
<feature type="transmembrane region" description="Helical" evidence="11">
    <location>
        <begin position="245"/>
        <end position="270"/>
    </location>
</feature>
<keyword evidence="3" id="KW-1003">Cell membrane</keyword>
<feature type="transmembrane region" description="Helical" evidence="11">
    <location>
        <begin position="190"/>
        <end position="209"/>
    </location>
</feature>
<dbReference type="InterPro" id="IPR036445">
    <property type="entry name" value="GPCR_2_extracell_dom_sf"/>
</dbReference>
<evidence type="ECO:0000259" key="14">
    <source>
        <dbReference type="PROSITE" id="PS50261"/>
    </source>
</evidence>
<feature type="chain" id="PRO_5018979624" description="G-protein coupled receptors family 2 profile 2 domain-containing protein" evidence="12">
    <location>
        <begin position="29"/>
        <end position="658"/>
    </location>
</feature>
<dbReference type="PRINTS" id="PR00249">
    <property type="entry name" value="GPCRSECRETIN"/>
</dbReference>
<dbReference type="Gene3D" id="1.20.1070.10">
    <property type="entry name" value="Rhodopsin 7-helix transmembrane proteins"/>
    <property type="match status" value="1"/>
</dbReference>
<evidence type="ECO:0000313" key="16">
    <source>
        <dbReference type="Proteomes" id="UP000271974"/>
    </source>
</evidence>
<dbReference type="InterPro" id="IPR001879">
    <property type="entry name" value="GPCR_2_extracellular_dom"/>
</dbReference>
<feature type="transmembrane region" description="Helical" evidence="11">
    <location>
        <begin position="404"/>
        <end position="426"/>
    </location>
</feature>
<sequence length="658" mass="73975">MANLKGPSCVGLLCIVSTFVISLPASLANVTLASIDYDDPQLKQRFEIFKAQSACGILLANISSPDDGGSYCPPVWDDILCWPAYVPAGKLVSRPCPSYVVGFNLEEYALRRCTEDGTWERHPDSAMDRHYTDFSKCIKSNVPSVIAVHVPIITKIATVGYSISLAALIMAISILLFFKKLHCQRNTIHINLFMSFGLRAVISVVRNSILVDGLALPSDLIERKDGSVTFNPHGTHWECKLLNTLLLYSVLASYFWILVEGLYLYTLIFFAMFSQTKQLFKIYIIVGWVVPLIIVITWVLVRIFKHDEVCWNIHSKGYLWILEGPVILTICVNFFFFLNIVRVLFTKIRDCNTRDPKRYKKLAKSTLVLIPLFGVYYIVFVILSRIDDPDVLVVHLYIELPINSIHGAVVSLLFCFFNGEVQAEILKKWKRHRLRKLSLASGQPTRTSTGSFNMGRDRTSVCMLALPSHTASPRESDGSITTARACADHPGLKDGVNELETRQECTTATTATSAPCVPSDSPRVSFRRNDPNLDWNPLYSQTSCDAESMNTDKRSYEDGHGRCSKNLNGEFQEEAVMLMTSEDFPDSHSFSEPERKGLSLVRGYTEVNNANGRNRNGAKENKGSNKERVTKHPHFSDIYRLSPLDNMDIVDDSQPILK</sequence>
<reference evidence="15 16" key="1">
    <citation type="submission" date="2019-01" db="EMBL/GenBank/DDBJ databases">
        <title>A draft genome assembly of the solar-powered sea slug Elysia chlorotica.</title>
        <authorList>
            <person name="Cai H."/>
            <person name="Li Q."/>
            <person name="Fang X."/>
            <person name="Li J."/>
            <person name="Curtis N.E."/>
            <person name="Altenburger A."/>
            <person name="Shibata T."/>
            <person name="Feng M."/>
            <person name="Maeda T."/>
            <person name="Schwartz J.A."/>
            <person name="Shigenobu S."/>
            <person name="Lundholm N."/>
            <person name="Nishiyama T."/>
            <person name="Yang H."/>
            <person name="Hasebe M."/>
            <person name="Li S."/>
            <person name="Pierce S.K."/>
            <person name="Wang J."/>
        </authorList>
    </citation>
    <scope>NUCLEOTIDE SEQUENCE [LARGE SCALE GENOMIC DNA]</scope>
    <source>
        <strain evidence="15">EC2010</strain>
        <tissue evidence="15">Whole organism of an adult</tissue>
    </source>
</reference>
<keyword evidence="5 11" id="KW-1133">Transmembrane helix</keyword>
<feature type="region of interest" description="Disordered" evidence="10">
    <location>
        <begin position="607"/>
        <end position="635"/>
    </location>
</feature>
<evidence type="ECO:0000256" key="12">
    <source>
        <dbReference type="SAM" id="SignalP"/>
    </source>
</evidence>
<keyword evidence="12" id="KW-0732">Signal</keyword>
<evidence type="ECO:0000256" key="2">
    <source>
        <dbReference type="ARBA" id="ARBA00005314"/>
    </source>
</evidence>
<evidence type="ECO:0000256" key="10">
    <source>
        <dbReference type="SAM" id="MobiDB-lite"/>
    </source>
</evidence>
<dbReference type="GO" id="GO:0007166">
    <property type="term" value="P:cell surface receptor signaling pathway"/>
    <property type="evidence" value="ECO:0007669"/>
    <property type="project" value="InterPro"/>
</dbReference>
<dbReference type="InterPro" id="IPR017981">
    <property type="entry name" value="GPCR_2-like_7TM"/>
</dbReference>
<dbReference type="Proteomes" id="UP000271974">
    <property type="component" value="Unassembled WGS sequence"/>
</dbReference>
<evidence type="ECO:0000256" key="11">
    <source>
        <dbReference type="SAM" id="Phobius"/>
    </source>
</evidence>
<dbReference type="Pfam" id="PF02793">
    <property type="entry name" value="HRM"/>
    <property type="match status" value="1"/>
</dbReference>
<evidence type="ECO:0000256" key="8">
    <source>
        <dbReference type="ARBA" id="ARBA00023170"/>
    </source>
</evidence>